<keyword evidence="5" id="KW-1185">Reference proteome</keyword>
<feature type="domain" description="Gfo/Idh/MocA-like oxidoreductase bacterial type C-terminal" evidence="3">
    <location>
        <begin position="212"/>
        <end position="459"/>
    </location>
</feature>
<evidence type="ECO:0000256" key="1">
    <source>
        <dbReference type="SAM" id="MobiDB-lite"/>
    </source>
</evidence>
<evidence type="ECO:0000259" key="3">
    <source>
        <dbReference type="Pfam" id="PF19051"/>
    </source>
</evidence>
<organism evidence="4 5">
    <name type="scientific">Thalassoglobus polymorphus</name>
    <dbReference type="NCBI Taxonomy" id="2527994"/>
    <lineage>
        <taxon>Bacteria</taxon>
        <taxon>Pseudomonadati</taxon>
        <taxon>Planctomycetota</taxon>
        <taxon>Planctomycetia</taxon>
        <taxon>Planctomycetales</taxon>
        <taxon>Planctomycetaceae</taxon>
        <taxon>Thalassoglobus</taxon>
    </lineage>
</organism>
<dbReference type="InterPro" id="IPR006311">
    <property type="entry name" value="TAT_signal"/>
</dbReference>
<dbReference type="InterPro" id="IPR050463">
    <property type="entry name" value="Gfo/Idh/MocA_oxidrdct_glycsds"/>
</dbReference>
<gene>
    <name evidence="4" type="primary">iolG_9</name>
    <name evidence="4" type="ORF">Mal48_35090</name>
</gene>
<dbReference type="OrthoDB" id="9788246at2"/>
<name>A0A517QRL6_9PLAN</name>
<reference evidence="4 5" key="1">
    <citation type="submission" date="2019-02" db="EMBL/GenBank/DDBJ databases">
        <title>Deep-cultivation of Planctomycetes and their phenomic and genomic characterization uncovers novel biology.</title>
        <authorList>
            <person name="Wiegand S."/>
            <person name="Jogler M."/>
            <person name="Boedeker C."/>
            <person name="Pinto D."/>
            <person name="Vollmers J."/>
            <person name="Rivas-Marin E."/>
            <person name="Kohn T."/>
            <person name="Peeters S.H."/>
            <person name="Heuer A."/>
            <person name="Rast P."/>
            <person name="Oberbeckmann S."/>
            <person name="Bunk B."/>
            <person name="Jeske O."/>
            <person name="Meyerdierks A."/>
            <person name="Storesund J.E."/>
            <person name="Kallscheuer N."/>
            <person name="Luecker S."/>
            <person name="Lage O.M."/>
            <person name="Pohl T."/>
            <person name="Merkel B.J."/>
            <person name="Hornburger P."/>
            <person name="Mueller R.-W."/>
            <person name="Bruemmer F."/>
            <person name="Labrenz M."/>
            <person name="Spormann A.M."/>
            <person name="Op den Camp H."/>
            <person name="Overmann J."/>
            <person name="Amann R."/>
            <person name="Jetten M.S.M."/>
            <person name="Mascher T."/>
            <person name="Medema M.H."/>
            <person name="Devos D.P."/>
            <person name="Kaster A.-K."/>
            <person name="Ovreas L."/>
            <person name="Rohde M."/>
            <person name="Galperin M.Y."/>
            <person name="Jogler C."/>
        </authorList>
    </citation>
    <scope>NUCLEOTIDE SEQUENCE [LARGE SCALE GENOMIC DNA]</scope>
    <source>
        <strain evidence="4 5">Mal48</strain>
    </source>
</reference>
<evidence type="ECO:0000313" key="5">
    <source>
        <dbReference type="Proteomes" id="UP000315724"/>
    </source>
</evidence>
<evidence type="ECO:0000259" key="2">
    <source>
        <dbReference type="Pfam" id="PF01408"/>
    </source>
</evidence>
<dbReference type="InterPro" id="IPR036291">
    <property type="entry name" value="NAD(P)-bd_dom_sf"/>
</dbReference>
<accession>A0A517QRL6</accession>
<dbReference type="SUPFAM" id="SSF55347">
    <property type="entry name" value="Glyceraldehyde-3-phosphate dehydrogenase-like, C-terminal domain"/>
    <property type="match status" value="1"/>
</dbReference>
<dbReference type="InterPro" id="IPR019546">
    <property type="entry name" value="TAT_signal_bac_arc"/>
</dbReference>
<feature type="domain" description="Gfo/Idh/MocA-like oxidoreductase N-terminal" evidence="2">
    <location>
        <begin position="94"/>
        <end position="173"/>
    </location>
</feature>
<dbReference type="PANTHER" id="PTHR43818">
    <property type="entry name" value="BCDNA.GH03377"/>
    <property type="match status" value="1"/>
</dbReference>
<dbReference type="EMBL" id="CP036267">
    <property type="protein sequence ID" value="QDT34249.1"/>
    <property type="molecule type" value="Genomic_DNA"/>
</dbReference>
<dbReference type="Proteomes" id="UP000315724">
    <property type="component" value="Chromosome"/>
</dbReference>
<feature type="region of interest" description="Disordered" evidence="1">
    <location>
        <begin position="443"/>
        <end position="464"/>
    </location>
</feature>
<dbReference type="Gene3D" id="3.40.50.720">
    <property type="entry name" value="NAD(P)-binding Rossmann-like Domain"/>
    <property type="match status" value="1"/>
</dbReference>
<dbReference type="AlphaFoldDB" id="A0A517QRL6"/>
<dbReference type="PROSITE" id="PS51318">
    <property type="entry name" value="TAT"/>
    <property type="match status" value="1"/>
</dbReference>
<dbReference type="RefSeq" id="WP_145201889.1">
    <property type="nucleotide sequence ID" value="NZ_CP036267.1"/>
</dbReference>
<dbReference type="InterPro" id="IPR043906">
    <property type="entry name" value="Gfo/Idh/MocA_OxRdtase_bact_C"/>
</dbReference>
<dbReference type="EC" id="1.1.1.18" evidence="4"/>
<dbReference type="GO" id="GO:0000166">
    <property type="term" value="F:nucleotide binding"/>
    <property type="evidence" value="ECO:0007669"/>
    <property type="project" value="InterPro"/>
</dbReference>
<keyword evidence="4" id="KW-0560">Oxidoreductase</keyword>
<proteinExistence type="predicted"/>
<feature type="compositionally biased region" description="Basic and acidic residues" evidence="1">
    <location>
        <begin position="449"/>
        <end position="458"/>
    </location>
</feature>
<evidence type="ECO:0000313" key="4">
    <source>
        <dbReference type="EMBL" id="QDT34249.1"/>
    </source>
</evidence>
<dbReference type="PANTHER" id="PTHR43818:SF5">
    <property type="entry name" value="OXIDOREDUCTASE FAMILY PROTEIN"/>
    <property type="match status" value="1"/>
</dbReference>
<dbReference type="Pfam" id="PF19051">
    <property type="entry name" value="GFO_IDH_MocA_C2"/>
    <property type="match status" value="1"/>
</dbReference>
<dbReference type="KEGG" id="tpol:Mal48_35090"/>
<dbReference type="InterPro" id="IPR000683">
    <property type="entry name" value="Gfo/Idh/MocA-like_OxRdtase_N"/>
</dbReference>
<dbReference type="Pfam" id="PF01408">
    <property type="entry name" value="GFO_IDH_MocA"/>
    <property type="match status" value="1"/>
</dbReference>
<dbReference type="GO" id="GO:0050112">
    <property type="term" value="F:inositol 2-dehydrogenase (NAD+) activity"/>
    <property type="evidence" value="ECO:0007669"/>
    <property type="project" value="UniProtKB-EC"/>
</dbReference>
<dbReference type="NCBIfam" id="TIGR01409">
    <property type="entry name" value="TAT_signal_seq"/>
    <property type="match status" value="1"/>
</dbReference>
<dbReference type="Gene3D" id="3.30.360.10">
    <property type="entry name" value="Dihydrodipicolinate Reductase, domain 2"/>
    <property type="match status" value="1"/>
</dbReference>
<dbReference type="SUPFAM" id="SSF51735">
    <property type="entry name" value="NAD(P)-binding Rossmann-fold domains"/>
    <property type="match status" value="1"/>
</dbReference>
<sequence length="464" mass="51962">MKTPQSTRRDFLKTGTLAAAAGATMPYWFSTKMTLAEAAAKSPNERMTVGSIGTGSRWNAVGPAAYVFADCLAVADVDANHAQAGRKKVQAIHKKAGRPTDVDVYEDYQKILERNDIDLVTIVTPDHWHSKIAIEAMQAGKDVYCEKPLTLTIHEGKQIIKVLNETKRVFQVGTQQRTEMGQRFLQAIAMIRDGRIGDVKKVTCNIGGSTGSGPIPVAEVPEGLNWEKWLGQTPLVDFRFKDNGRWGKSRCHYEFRWWYEYSGGKMTDWGAHHVDIAQWAIDQQAPDQGPTLIQPISHKHPVPFKNGMPELDDRYNAATEFDVKVMFGNGVEMHIVNESKDGNGILFEGTKGRFHVSRSAIKGKPFEDLAENPLPDGAIEKVYGGKPTSHMENFINCVQTREKPISDVWTHHKAMSTCHLANIAIRLDKTLEWDARKEEITNDSSARAMQEREQRKGYEINVSV</sequence>
<protein>
    <submittedName>
        <fullName evidence="4">Inositol 2-dehydrogenase</fullName>
        <ecNumber evidence="4">1.1.1.18</ecNumber>
    </submittedName>
</protein>